<keyword evidence="3 5" id="KW-0808">Transferase</keyword>
<keyword evidence="6" id="KW-1185">Reference proteome</keyword>
<dbReference type="PANTHER" id="PTHR43398">
    <property type="entry name" value="DOLICHOL-PHOSPHATE MANNOSYLTRANSFERASE SUBUNIT 1"/>
    <property type="match status" value="1"/>
</dbReference>
<dbReference type="FunFam" id="3.90.550.10:FF:000122">
    <property type="entry name" value="Dolichol-phosphate mannosyltransferase subunit 1"/>
    <property type="match status" value="1"/>
</dbReference>
<sequence length="332" mass="36698">MGRVKCGNVEYGRNETDESGVKPVSLGRVCVVMPTYNERENLEPTLSELFARNPGIDVLIVDDSSPDGTGHAADVISRVIAARTGVPGMRVLAKTNSPLSGAAPATGLECFVDEQGAPVFASSDASVSTEEVARAHRVNQCTNGSHLHVLHRKAKQGLGSAYVQGFSWALAHHYDVICEMDMDGSHRPADLRRILGELERHPEVDVVLGSRRVPGGRTEDWPWYRDAISRAGSLYSRVMLGLDIRDMTSGFRAYRASVLRRIDLSSIEANGYVFQIDMTRRVIEAGAIVKEVPITFPERTRGHSKMDGAIVREAMSRVTRWGLQRRFKRNKR</sequence>
<comment type="caution">
    <text evidence="5">The sequence shown here is derived from an EMBL/GenBank/DDBJ whole genome shotgun (WGS) entry which is preliminary data.</text>
</comment>
<dbReference type="Pfam" id="PF00535">
    <property type="entry name" value="Glycos_transf_2"/>
    <property type="match status" value="2"/>
</dbReference>
<evidence type="ECO:0000256" key="2">
    <source>
        <dbReference type="ARBA" id="ARBA00022676"/>
    </source>
</evidence>
<dbReference type="EMBL" id="QXGM01000001">
    <property type="protein sequence ID" value="RSX55553.1"/>
    <property type="molecule type" value="Genomic_DNA"/>
</dbReference>
<dbReference type="PANTHER" id="PTHR43398:SF1">
    <property type="entry name" value="DOLICHOL-PHOSPHATE MANNOSYLTRANSFERASE SUBUNIT 1"/>
    <property type="match status" value="1"/>
</dbReference>
<dbReference type="AlphaFoldDB" id="A0A430FRT2"/>
<accession>A0A430FRT2</accession>
<dbReference type="SUPFAM" id="SSF53448">
    <property type="entry name" value="Nucleotide-diphospho-sugar transferases"/>
    <property type="match status" value="1"/>
</dbReference>
<evidence type="ECO:0000259" key="4">
    <source>
        <dbReference type="Pfam" id="PF00535"/>
    </source>
</evidence>
<reference evidence="5 6" key="1">
    <citation type="submission" date="2018-09" db="EMBL/GenBank/DDBJ databases">
        <title>Characterization of the phylogenetic diversity of five novel species belonging to the genus Bifidobacterium.</title>
        <authorList>
            <person name="Lugli G.A."/>
            <person name="Duranti S."/>
            <person name="Milani C."/>
        </authorList>
    </citation>
    <scope>NUCLEOTIDE SEQUENCE [LARGE SCALE GENOMIC DNA]</scope>
    <source>
        <strain evidence="5 6">2036B</strain>
    </source>
</reference>
<dbReference type="GO" id="GO:0016020">
    <property type="term" value="C:membrane"/>
    <property type="evidence" value="ECO:0007669"/>
    <property type="project" value="GOC"/>
</dbReference>
<evidence type="ECO:0000313" key="6">
    <source>
        <dbReference type="Proteomes" id="UP000287609"/>
    </source>
</evidence>
<dbReference type="Proteomes" id="UP000287609">
    <property type="component" value="Unassembled WGS sequence"/>
</dbReference>
<organism evidence="5 6">
    <name type="scientific">Bifidobacterium dolichotidis</name>
    <dbReference type="NCBI Taxonomy" id="2306976"/>
    <lineage>
        <taxon>Bacteria</taxon>
        <taxon>Bacillati</taxon>
        <taxon>Actinomycetota</taxon>
        <taxon>Actinomycetes</taxon>
        <taxon>Bifidobacteriales</taxon>
        <taxon>Bifidobacteriaceae</taxon>
        <taxon>Bifidobacterium</taxon>
    </lineage>
</organism>
<evidence type="ECO:0000256" key="1">
    <source>
        <dbReference type="ARBA" id="ARBA00006739"/>
    </source>
</evidence>
<dbReference type="InterPro" id="IPR039528">
    <property type="entry name" value="DPM1-like"/>
</dbReference>
<dbReference type="GO" id="GO:0009247">
    <property type="term" value="P:glycolipid biosynthetic process"/>
    <property type="evidence" value="ECO:0007669"/>
    <property type="project" value="TreeGrafter"/>
</dbReference>
<dbReference type="InterPro" id="IPR029044">
    <property type="entry name" value="Nucleotide-diphossugar_trans"/>
</dbReference>
<dbReference type="CDD" id="cd06442">
    <property type="entry name" value="DPM1_like"/>
    <property type="match status" value="1"/>
</dbReference>
<feature type="domain" description="Glycosyltransferase 2-like" evidence="4">
    <location>
        <begin position="127"/>
        <end position="262"/>
    </location>
</feature>
<evidence type="ECO:0000313" key="5">
    <source>
        <dbReference type="EMBL" id="RSX55553.1"/>
    </source>
</evidence>
<dbReference type="GO" id="GO:0004582">
    <property type="term" value="F:dolichyl-phosphate beta-D-mannosyltransferase activity"/>
    <property type="evidence" value="ECO:0007669"/>
    <property type="project" value="InterPro"/>
</dbReference>
<evidence type="ECO:0000256" key="3">
    <source>
        <dbReference type="ARBA" id="ARBA00022679"/>
    </source>
</evidence>
<feature type="domain" description="Glycosyltransferase 2-like" evidence="4">
    <location>
        <begin position="30"/>
        <end position="77"/>
    </location>
</feature>
<gene>
    <name evidence="5" type="ORF">D2E26_0116</name>
</gene>
<keyword evidence="2" id="KW-0328">Glycosyltransferase</keyword>
<dbReference type="Gene3D" id="3.90.550.10">
    <property type="entry name" value="Spore Coat Polysaccharide Biosynthesis Protein SpsA, Chain A"/>
    <property type="match status" value="2"/>
</dbReference>
<protein>
    <submittedName>
        <fullName evidence="5">Glycosyltransferase, group 2 family protein</fullName>
    </submittedName>
</protein>
<proteinExistence type="inferred from homology"/>
<comment type="similarity">
    <text evidence="1">Belongs to the glycosyltransferase 2 family.</text>
</comment>
<name>A0A430FRT2_9BIFI</name>
<dbReference type="InterPro" id="IPR001173">
    <property type="entry name" value="Glyco_trans_2-like"/>
</dbReference>